<dbReference type="EMBL" id="VSIJ01000019">
    <property type="protein sequence ID" value="TXX66548.1"/>
    <property type="molecule type" value="Genomic_DNA"/>
</dbReference>
<evidence type="ECO:0000313" key="3">
    <source>
        <dbReference type="EMBL" id="KAA1253024.1"/>
    </source>
</evidence>
<evidence type="ECO:0000259" key="1">
    <source>
        <dbReference type="Pfam" id="PF07883"/>
    </source>
</evidence>
<reference evidence="6 10" key="4">
    <citation type="submission" date="2019-07" db="EMBL/GenBank/DDBJ databases">
        <title>Phenotypic and genotypic antimicrobial resistance traits of Vibrio cholerae non-O1/non-O139 isolated from a large Austrian lake frequently associated with cases of infection.</title>
        <authorList>
            <person name="Lepuschitz S."/>
            <person name="Baron S."/>
            <person name="Larvor E."/>
            <person name="Granier S."/>
            <person name="Pretzer C."/>
            <person name="Mach R.L."/>
            <person name="Farnleitner A.H."/>
            <person name="Ruppitsch W."/>
            <person name="Pleininger S."/>
            <person name="Indra A."/>
            <person name="Kirschner A.K.T."/>
        </authorList>
    </citation>
    <scope>NUCLEOTIDE SEQUENCE [LARGE SCALE GENOMIC DNA]</scope>
    <source>
        <strain evidence="6 10">A12JL36W90</strain>
    </source>
</reference>
<evidence type="ECO:0000313" key="10">
    <source>
        <dbReference type="Proteomes" id="UP000319979"/>
    </source>
</evidence>
<dbReference type="Proteomes" id="UP000319979">
    <property type="component" value="Unassembled WGS sequence"/>
</dbReference>
<accession>A0A085SKB2</accession>
<dbReference type="InterPro" id="IPR013096">
    <property type="entry name" value="Cupin_2"/>
</dbReference>
<reference evidence="4" key="7">
    <citation type="submission" date="2023-08" db="EMBL/GenBank/DDBJ databases">
        <title>Vibrio cholerae Outbreaks in Tanzania Exemplify Founder Flush: Simultaneous Increases in Population Size and Genetic Diversity.</title>
        <authorList>
            <person name="Debes A.K."/>
            <person name="Mohammed A."/>
            <person name="Maseke I."/>
            <person name="Almeida M."/>
            <person name="Li S."/>
            <person name="Matimba H."/>
            <person name="Joachim A."/>
            <person name="Mizinduko M."/>
            <person name="Nyanga S."/>
            <person name="Kelly M."/>
            <person name="Kachwamba Y."/>
            <person name="Schaffer A.M."/>
            <person name="Nyanga A.S."/>
            <person name="Mghamba J."/>
            <person name="Mosha F.S."/>
            <person name="Sack D.A."/>
            <person name="Stine O.C."/>
        </authorList>
    </citation>
    <scope>NUCLEOTIDE SEQUENCE</scope>
    <source>
        <strain evidence="4">TDS0091212</strain>
    </source>
</reference>
<dbReference type="SUPFAM" id="SSF51182">
    <property type="entry name" value="RmlC-like cupins"/>
    <property type="match status" value="1"/>
</dbReference>
<dbReference type="EMBL" id="VIOS01000132">
    <property type="protein sequence ID" value="TQP08793.1"/>
    <property type="molecule type" value="Genomic_DNA"/>
</dbReference>
<evidence type="ECO:0000313" key="7">
    <source>
        <dbReference type="EMBL" id="TXX66548.1"/>
    </source>
</evidence>
<feature type="domain" description="Cupin type-2" evidence="1">
    <location>
        <begin position="47"/>
        <end position="118"/>
    </location>
</feature>
<reference evidence="4" key="6">
    <citation type="submission" date="2021-05" db="EMBL/GenBank/DDBJ databases">
        <authorList>
            <person name="Stine C."/>
        </authorList>
    </citation>
    <scope>NUCLEOTIDE SEQUENCE</scope>
    <source>
        <strain evidence="4">TDS0091212</strain>
    </source>
</reference>
<name>A0A085SKB2_VIBCL</name>
<dbReference type="EMBL" id="CWOW01000036">
    <property type="protein sequence ID" value="CSB17020.1"/>
    <property type="molecule type" value="Genomic_DNA"/>
</dbReference>
<evidence type="ECO:0000313" key="13">
    <source>
        <dbReference type="Proteomes" id="UP000323819"/>
    </source>
</evidence>
<dbReference type="KEGG" id="vcx:VAA049_1664"/>
<dbReference type="Proteomes" id="UP000044806">
    <property type="component" value="Unassembled WGS sequence"/>
</dbReference>
<evidence type="ECO:0000313" key="11">
    <source>
        <dbReference type="Proteomes" id="UP000323225"/>
    </source>
</evidence>
<dbReference type="Pfam" id="PF07883">
    <property type="entry name" value="Cupin_2"/>
    <property type="match status" value="1"/>
</dbReference>
<dbReference type="Proteomes" id="UP001196338">
    <property type="component" value="Unassembled WGS sequence"/>
</dbReference>
<dbReference type="InterPro" id="IPR014710">
    <property type="entry name" value="RmlC-like_jellyroll"/>
</dbReference>
<evidence type="ECO:0000313" key="5">
    <source>
        <dbReference type="EMBL" id="MVD25217.1"/>
    </source>
</evidence>
<dbReference type="EMBL" id="QZRB01000029">
    <property type="protein sequence ID" value="MVD25217.1"/>
    <property type="molecule type" value="Genomic_DNA"/>
</dbReference>
<evidence type="ECO:0000313" key="6">
    <source>
        <dbReference type="EMBL" id="TQP08793.1"/>
    </source>
</evidence>
<dbReference type="Proteomes" id="UP000323583">
    <property type="component" value="Unassembled WGS sequence"/>
</dbReference>
<evidence type="ECO:0000313" key="4">
    <source>
        <dbReference type="EMBL" id="MBS7671893.1"/>
    </source>
</evidence>
<dbReference type="EMBL" id="VUAA01000030">
    <property type="protein sequence ID" value="KAA1253024.1"/>
    <property type="molecule type" value="Genomic_DNA"/>
</dbReference>
<dbReference type="CDD" id="cd02224">
    <property type="entry name" value="cupin_SPO2919-like"/>
    <property type="match status" value="1"/>
</dbReference>
<reference evidence="3 11" key="5">
    <citation type="submission" date="2019-09" db="EMBL/GenBank/DDBJ databases">
        <authorList>
            <person name="Kritzky A."/>
            <person name="Schelkanova E.Y."/>
            <person name="Alkhova Z.V."/>
            <person name="Smirnova N.I."/>
        </authorList>
    </citation>
    <scope>NUCLEOTIDE SEQUENCE [LARGE SCALE GENOMIC DNA]</scope>
    <source>
        <strain evidence="3 11">M1526</strain>
    </source>
</reference>
<sequence length="170" mass="19431">MDRHPCIKHWSELQEKEPRYYSGSQEPLSIGCALGHYFGFARIGIHHEIVEPGHRTSWPHAEKTEDEFVHVLEGTPDVWLDGVLYRLQPGDSVGFKAGDGLAHTFINNTDQIVRLLCIGDTEREDNRIHYAVHPERNARLGKLNWHDVPDRELGDHDGLPDRLRANNGPF</sequence>
<evidence type="ECO:0000313" key="12">
    <source>
        <dbReference type="Proteomes" id="UP000323583"/>
    </source>
</evidence>
<reference evidence="12 13" key="3">
    <citation type="submission" date="2019-06" db="EMBL/GenBank/DDBJ databases">
        <title>Vibrio cholerae phylogeny based on whole-genome sequencing reveals genetic diversity and population strucutre.</title>
        <authorList>
            <person name="Zhiqiu Y."/>
            <person name="Bin L."/>
            <person name="Lingyan J."/>
        </authorList>
    </citation>
    <scope>NUCLEOTIDE SEQUENCE [LARGE SCALE GENOMIC DNA]</scope>
    <source>
        <strain evidence="8 12">N2768</strain>
        <strain evidence="7 13">N2814</strain>
    </source>
</reference>
<dbReference type="KEGG" id="vcz:VAB027_793"/>
<reference evidence="2 9" key="1">
    <citation type="submission" date="2015-07" db="EMBL/GenBank/DDBJ databases">
        <authorList>
            <consortium name="Pathogen Informatics"/>
        </authorList>
    </citation>
    <scope>NUCLEOTIDE SEQUENCE [LARGE SCALE GENOMIC DNA]</scope>
    <source>
        <strain evidence="2 9">A51</strain>
    </source>
</reference>
<dbReference type="EMBL" id="JAHBND010000050">
    <property type="protein sequence ID" value="MBS7671893.1"/>
    <property type="molecule type" value="Genomic_DNA"/>
</dbReference>
<evidence type="ECO:0000313" key="9">
    <source>
        <dbReference type="Proteomes" id="UP000044806"/>
    </source>
</evidence>
<reference evidence="5 14" key="2">
    <citation type="submission" date="2018-09" db="EMBL/GenBank/DDBJ databases">
        <title>Genomic epidemiology reveals two lineages of Vibrio cholerae that can cause global cholera epidemics despite absence of cholera toxin gene.</title>
        <authorList>
            <person name="Wang H."/>
            <person name="Zen W."/>
            <person name="Yu H."/>
            <person name="Zhang W."/>
            <person name="Pan J."/>
            <person name="Yang C."/>
            <person name="Cui Y."/>
        </authorList>
    </citation>
    <scope>NUCLEOTIDE SEQUENCE [LARGE SCALE GENOMIC DNA]</scope>
    <source>
        <strain evidence="5 14">00-1_S85</strain>
    </source>
</reference>
<gene>
    <name evidence="5" type="ORF">D6U24_17865</name>
    <name evidence="2" type="ORF">ERS013165_03665</name>
    <name evidence="3" type="ORF">F0M16_19725</name>
    <name evidence="6" type="ORF">FLM02_18395</name>
    <name evidence="8" type="ORF">FXE67_07085</name>
    <name evidence="7" type="ORF">FXF03_06570</name>
    <name evidence="4" type="ORF">KIN13_00340</name>
</gene>
<dbReference type="RefSeq" id="WP_000373826.1">
    <property type="nucleotide sequence ID" value="NZ_AP018677.1"/>
</dbReference>
<dbReference type="Gene3D" id="2.60.120.10">
    <property type="entry name" value="Jelly Rolls"/>
    <property type="match status" value="1"/>
</dbReference>
<dbReference type="Proteomes" id="UP000471242">
    <property type="component" value="Unassembled WGS sequence"/>
</dbReference>
<evidence type="ECO:0000313" key="8">
    <source>
        <dbReference type="EMBL" id="TXY91750.1"/>
    </source>
</evidence>
<dbReference type="EMBL" id="VSGZ01000035">
    <property type="protein sequence ID" value="TXY91750.1"/>
    <property type="molecule type" value="Genomic_DNA"/>
</dbReference>
<dbReference type="InterPro" id="IPR011051">
    <property type="entry name" value="RmlC_Cupin_sf"/>
</dbReference>
<dbReference type="KEGG" id="vcq:EN18_00025"/>
<dbReference type="Proteomes" id="UP000323819">
    <property type="component" value="Unassembled WGS sequence"/>
</dbReference>
<evidence type="ECO:0000313" key="2">
    <source>
        <dbReference type="EMBL" id="CSB17020.1"/>
    </source>
</evidence>
<evidence type="ECO:0000313" key="14">
    <source>
        <dbReference type="Proteomes" id="UP000471242"/>
    </source>
</evidence>
<dbReference type="OMA" id="IGIHHER"/>
<dbReference type="AlphaFoldDB" id="A0A085SKB2"/>
<organism evidence="5 14">
    <name type="scientific">Vibrio cholerae</name>
    <dbReference type="NCBI Taxonomy" id="666"/>
    <lineage>
        <taxon>Bacteria</taxon>
        <taxon>Pseudomonadati</taxon>
        <taxon>Pseudomonadota</taxon>
        <taxon>Gammaproteobacteria</taxon>
        <taxon>Vibrionales</taxon>
        <taxon>Vibrionaceae</taxon>
        <taxon>Vibrio</taxon>
    </lineage>
</organism>
<proteinExistence type="predicted"/>
<protein>
    <submittedName>
        <fullName evidence="5">Cupin domain-containing protein</fullName>
    </submittedName>
    <submittedName>
        <fullName evidence="2">Hemolysin</fullName>
    </submittedName>
</protein>
<dbReference type="Proteomes" id="UP000323225">
    <property type="component" value="Unassembled WGS sequence"/>
</dbReference>